<protein>
    <recommendedName>
        <fullName evidence="1">6-hydroxymethylpterin diphosphokinase MptE-like domain-containing protein</fullName>
    </recommendedName>
</protein>
<evidence type="ECO:0000259" key="1">
    <source>
        <dbReference type="Pfam" id="PF01973"/>
    </source>
</evidence>
<organism evidence="2 3">
    <name type="scientific">Lachnotalea glycerini</name>
    <dbReference type="NCBI Taxonomy" id="1763509"/>
    <lineage>
        <taxon>Bacteria</taxon>
        <taxon>Bacillati</taxon>
        <taxon>Bacillota</taxon>
        <taxon>Clostridia</taxon>
        <taxon>Lachnospirales</taxon>
        <taxon>Lachnospiraceae</taxon>
        <taxon>Lachnotalea</taxon>
    </lineage>
</organism>
<gene>
    <name evidence="2" type="ORF">C8E03_105122</name>
</gene>
<dbReference type="RefSeq" id="WP_110291120.1">
    <property type="nucleotide sequence ID" value="NZ_QICS01000005.1"/>
</dbReference>
<dbReference type="InterPro" id="IPR002826">
    <property type="entry name" value="MptE-like"/>
</dbReference>
<name>A0A318ES72_9FIRM</name>
<dbReference type="EMBL" id="QICS01000005">
    <property type="protein sequence ID" value="PXV90214.1"/>
    <property type="molecule type" value="Genomic_DNA"/>
</dbReference>
<dbReference type="Pfam" id="PF01973">
    <property type="entry name" value="MptE-like"/>
    <property type="match status" value="1"/>
</dbReference>
<accession>A0A318ES72</accession>
<dbReference type="Proteomes" id="UP000247523">
    <property type="component" value="Unassembled WGS sequence"/>
</dbReference>
<dbReference type="PANTHER" id="PTHR41786">
    <property type="entry name" value="MOTILITY ACCESSORY FACTOR MAF"/>
    <property type="match status" value="1"/>
</dbReference>
<dbReference type="PANTHER" id="PTHR41786:SF1">
    <property type="entry name" value="6-HYDROXYMETHYLPTERIN DIPHOSPHOKINASE MPTE-LIKE DOMAIN-CONTAINING PROTEIN"/>
    <property type="match status" value="1"/>
</dbReference>
<comment type="caution">
    <text evidence="2">The sequence shown here is derived from an EMBL/GenBank/DDBJ whole genome shotgun (WGS) entry which is preliminary data.</text>
</comment>
<sequence length="616" mass="70856">MNDNNLLIENLEVIKNCDKLLYDELVKYDLESYEVENVETELSVDNIKIVKAFINQFEWYFNSKYQAKNAVKEWADTLGKIESTAVICMFGMGNGLYLKEIMDRSYQSVIFIIYEPSIQIFLKVMKEIDLSFLDERVYISIDGINDNYFDAYFQTFTTYSNLSVCKYLCHPNYFECFKEAGKRYLQKVKRGIEVLEAYTNSDIRLSEAYYRNSIYNLKFLPDSSILEQIQKVVGTSIPNDFPAIIVSAGPSLKKNIKELKRVKNKAFLIGTDTALKGLFEESIIPDVIVTIDSNKNPKKFEDPRTDLIPMVCFETSQNVILEKHKGKKIFMNDTFGFGDEIFNKMGFTYRYWSGGSSVATNAYAMAMAMGFRTIILVGQDLAYTNNERHYEKGLGNSFYDNMNNDSIFIQVEDVNGEKITTSKDFKIYLDWFETEISLHEEIDTIDATEGGAKIHGSRILSLKEAIDAKCTIEFNMEEYMKNIPPLLNQEKRRELSKLIRDIPKQFETLSEDADKGFQLYKELILELETEKPDRKKLLKISKEIGEITDKIEITKTYKVAQHKLKAIEYIALSNLGISADDATEDALEVAKRGIVMMDSLRQALETIIPQVKQAVE</sequence>
<evidence type="ECO:0000313" key="2">
    <source>
        <dbReference type="EMBL" id="PXV90214.1"/>
    </source>
</evidence>
<reference evidence="2 3" key="1">
    <citation type="submission" date="2018-05" db="EMBL/GenBank/DDBJ databases">
        <title>Genomic Encyclopedia of Type Strains, Phase IV (KMG-IV): sequencing the most valuable type-strain genomes for metagenomic binning, comparative biology and taxonomic classification.</title>
        <authorList>
            <person name="Goeker M."/>
        </authorList>
    </citation>
    <scope>NUCLEOTIDE SEQUENCE [LARGE SCALE GENOMIC DNA]</scope>
    <source>
        <strain evidence="2 3">DSM 28816</strain>
    </source>
</reference>
<proteinExistence type="predicted"/>
<dbReference type="AlphaFoldDB" id="A0A318ES72"/>
<feature type="domain" description="6-hydroxymethylpterin diphosphokinase MptE-like" evidence="1">
    <location>
        <begin position="212"/>
        <end position="385"/>
    </location>
</feature>
<evidence type="ECO:0000313" key="3">
    <source>
        <dbReference type="Proteomes" id="UP000247523"/>
    </source>
</evidence>